<dbReference type="GO" id="GO:0004553">
    <property type="term" value="F:hydrolase activity, hydrolyzing O-glycosyl compounds"/>
    <property type="evidence" value="ECO:0007669"/>
    <property type="project" value="InterPro"/>
</dbReference>
<keyword evidence="8" id="KW-1185">Reference proteome</keyword>
<accession>A0A507FDN7</accession>
<dbReference type="PANTHER" id="PTHR22762:SF165">
    <property type="entry name" value="PUTATIVE (AFU_ORTHOLOGUE AFUA_1G06560)-RELATED"/>
    <property type="match status" value="1"/>
</dbReference>
<dbReference type="Pfam" id="PF13802">
    <property type="entry name" value="Gal_mutarotas_2"/>
    <property type="match status" value="1"/>
</dbReference>
<reference evidence="7 8" key="1">
    <citation type="journal article" date="2019" name="Sci. Rep.">
        <title>Comparative genomics of chytrid fungi reveal insights into the obligate biotrophic and pathogenic lifestyle of Synchytrium endobioticum.</title>
        <authorList>
            <person name="van de Vossenberg B.T.L.H."/>
            <person name="Warris S."/>
            <person name="Nguyen H.D.T."/>
            <person name="van Gent-Pelzer M.P.E."/>
            <person name="Joly D.L."/>
            <person name="van de Geest H.C."/>
            <person name="Bonants P.J.M."/>
            <person name="Smith D.S."/>
            <person name="Levesque C.A."/>
            <person name="van der Lee T.A.J."/>
        </authorList>
    </citation>
    <scope>NUCLEOTIDE SEQUENCE [LARGE SCALE GENOMIC DNA]</scope>
    <source>
        <strain evidence="7 8">CBS 675.73</strain>
    </source>
</reference>
<dbReference type="InterPro" id="IPR013780">
    <property type="entry name" value="Glyco_hydro_b"/>
</dbReference>
<proteinExistence type="inferred from homology"/>
<dbReference type="Proteomes" id="UP000320333">
    <property type="component" value="Unassembled WGS sequence"/>
</dbReference>
<dbReference type="GO" id="GO:0030246">
    <property type="term" value="F:carbohydrate binding"/>
    <property type="evidence" value="ECO:0007669"/>
    <property type="project" value="InterPro"/>
</dbReference>
<dbReference type="InterPro" id="IPR025887">
    <property type="entry name" value="Glyco_hydro_31_N_dom"/>
</dbReference>
<evidence type="ECO:0000256" key="1">
    <source>
        <dbReference type="ARBA" id="ARBA00007806"/>
    </source>
</evidence>
<keyword evidence="2" id="KW-0378">Hydrolase</keyword>
<sequence>MKREFIPSGFKRAACIGRGEALRLQSNDGTVLSIAVLDHDVIRIRHTPTVPDERLQQSSHAVTSAVTQPRNAPTEGLNASNISGVSRYNGDIEGRYPCPPSSVTESTPTTFEITTETLKLSVALSSDGVPAISYFSRAHSDPFLEELPHRAHTILSSKHSPGGFRHFLKRRDDGRDLHYGLGERASPLTLNGRRFRLETMDALGYNPETTDPLYKLIPFHVTMDTETRVAHGIFYDSFAEGFADFGQEIDAFWGPYRSHTVLQGPCLDMYLFHGPSIASVVSHYTLLTGRPHLPPRYALGYLASAMGYAESENAQELIAALPEQCRKWGVGCDLLHLSSGYTVDEETGARNVFTWNKKRFPEPKKLIADLRKEGIRVSANVKPWLLAQHPNYQQVYDTDGFIKNADTGKPRSTRLWSAGNGATSTGSYFDLSSDAGRAFWKNGVTSLLEMGIESIWNDNNEFSLPDDTDTYAHANDGHKSTTVGAAGRGLQTHLMASASYEAMTLFNSQRRAFLITRSFVSGVQRFASQSWSGDNYTSWHTLKHNIPMGLNAGLGGCVGYGHDVGGFVGPRPSPELFVRWIQNGIWMPRFCVHSWKDEGVTELWMYPEVFDAIRSAVHLRYKLIPYLYTCHYEASRLGIPVIRPLVLEFQHDERVQSASFEFMLGDALLVASVFEEGARSRNLYLPTVSAGVGNEGWWCHIWSGHWFKGGEEVTVGCELDVPGAVFAKSGAIVGLGPVLDYVGKKGGDYERVFWLFPPPTQSVHSGAVFEAFSVDDDGETVNGPVSHLRVKMRASGETVQVCIWREGAYAVEYKHVWVVLPVGDARQVQFGLGQDFSVPGTNAATRTEADGRTAYGLAL</sequence>
<feature type="domain" description="Glycosyl hydrolase family 31 C-terminal" evidence="6">
    <location>
        <begin position="638"/>
        <end position="733"/>
    </location>
</feature>
<dbReference type="SUPFAM" id="SSF51445">
    <property type="entry name" value="(Trans)glycosidases"/>
    <property type="match status" value="1"/>
</dbReference>
<feature type="domain" description="Glycoside hydrolase family 31 TIM barrel" evidence="4">
    <location>
        <begin position="291"/>
        <end position="629"/>
    </location>
</feature>
<comment type="caution">
    <text evidence="7">The sequence shown here is derived from an EMBL/GenBank/DDBJ whole genome shotgun (WGS) entry which is preliminary data.</text>
</comment>
<name>A0A507FDN7_9FUNG</name>
<dbReference type="SUPFAM" id="SSF51011">
    <property type="entry name" value="Glycosyl hydrolase domain"/>
    <property type="match status" value="1"/>
</dbReference>
<dbReference type="Pfam" id="PF21365">
    <property type="entry name" value="Glyco_hydro_31_3rd"/>
    <property type="match status" value="1"/>
</dbReference>
<evidence type="ECO:0000259" key="5">
    <source>
        <dbReference type="Pfam" id="PF13802"/>
    </source>
</evidence>
<dbReference type="Pfam" id="PF01055">
    <property type="entry name" value="Glyco_hydro_31_2nd"/>
    <property type="match status" value="1"/>
</dbReference>
<dbReference type="Gene3D" id="3.20.20.80">
    <property type="entry name" value="Glycosidases"/>
    <property type="match status" value="1"/>
</dbReference>
<evidence type="ECO:0000259" key="4">
    <source>
        <dbReference type="Pfam" id="PF01055"/>
    </source>
</evidence>
<protein>
    <submittedName>
        <fullName evidence="7">Uncharacterized protein</fullName>
    </submittedName>
</protein>
<evidence type="ECO:0000256" key="3">
    <source>
        <dbReference type="SAM" id="MobiDB-lite"/>
    </source>
</evidence>
<dbReference type="SUPFAM" id="SSF74650">
    <property type="entry name" value="Galactose mutarotase-like"/>
    <property type="match status" value="1"/>
</dbReference>
<dbReference type="InterPro" id="IPR000322">
    <property type="entry name" value="Glyco_hydro_31_TIM"/>
</dbReference>
<gene>
    <name evidence="7" type="ORF">CcCBS67573_g05333</name>
</gene>
<feature type="region of interest" description="Disordered" evidence="3">
    <location>
        <begin position="64"/>
        <end position="84"/>
    </location>
</feature>
<keyword evidence="2" id="KW-0326">Glycosidase</keyword>
<dbReference type="PANTHER" id="PTHR22762">
    <property type="entry name" value="ALPHA-GLUCOSIDASE"/>
    <property type="match status" value="1"/>
</dbReference>
<dbReference type="Gene3D" id="2.60.40.1180">
    <property type="entry name" value="Golgi alpha-mannosidase II"/>
    <property type="match status" value="1"/>
</dbReference>
<evidence type="ECO:0000256" key="2">
    <source>
        <dbReference type="RuleBase" id="RU361185"/>
    </source>
</evidence>
<feature type="domain" description="Glycoside hydrolase family 31 N-terminal" evidence="5">
    <location>
        <begin position="32"/>
        <end position="244"/>
    </location>
</feature>
<organism evidence="7 8">
    <name type="scientific">Chytriomyces confervae</name>
    <dbReference type="NCBI Taxonomy" id="246404"/>
    <lineage>
        <taxon>Eukaryota</taxon>
        <taxon>Fungi</taxon>
        <taxon>Fungi incertae sedis</taxon>
        <taxon>Chytridiomycota</taxon>
        <taxon>Chytridiomycota incertae sedis</taxon>
        <taxon>Chytridiomycetes</taxon>
        <taxon>Chytridiales</taxon>
        <taxon>Chytriomycetaceae</taxon>
        <taxon>Chytriomyces</taxon>
    </lineage>
</organism>
<dbReference type="InterPro" id="IPR011013">
    <property type="entry name" value="Gal_mutarotase_sf_dom"/>
</dbReference>
<dbReference type="AlphaFoldDB" id="A0A507FDN7"/>
<dbReference type="Gene3D" id="2.60.40.1760">
    <property type="entry name" value="glycosyl hydrolase (family 31)"/>
    <property type="match status" value="1"/>
</dbReference>
<dbReference type="InterPro" id="IPR048395">
    <property type="entry name" value="Glyco_hydro_31_C"/>
</dbReference>
<evidence type="ECO:0000313" key="8">
    <source>
        <dbReference type="Proteomes" id="UP000320333"/>
    </source>
</evidence>
<dbReference type="EMBL" id="QEAP01000188">
    <property type="protein sequence ID" value="TPX73396.1"/>
    <property type="molecule type" value="Genomic_DNA"/>
</dbReference>
<dbReference type="InterPro" id="IPR017853">
    <property type="entry name" value="GH"/>
</dbReference>
<evidence type="ECO:0000259" key="6">
    <source>
        <dbReference type="Pfam" id="PF21365"/>
    </source>
</evidence>
<evidence type="ECO:0000313" key="7">
    <source>
        <dbReference type="EMBL" id="TPX73396.1"/>
    </source>
</evidence>
<dbReference type="OrthoDB" id="5839090at2759"/>
<dbReference type="GO" id="GO:0005975">
    <property type="term" value="P:carbohydrate metabolic process"/>
    <property type="evidence" value="ECO:0007669"/>
    <property type="project" value="InterPro"/>
</dbReference>
<dbReference type="CDD" id="cd14752">
    <property type="entry name" value="GH31_N"/>
    <property type="match status" value="1"/>
</dbReference>
<dbReference type="STRING" id="246404.A0A507FDN7"/>
<comment type="similarity">
    <text evidence="1 2">Belongs to the glycosyl hydrolase 31 family.</text>
</comment>